<evidence type="ECO:0000313" key="1">
    <source>
        <dbReference type="EMBL" id="GGC93485.1"/>
    </source>
</evidence>
<comment type="caution">
    <text evidence="1">The sequence shown here is derived from an EMBL/GenBank/DDBJ whole genome shotgun (WGS) entry which is preliminary data.</text>
</comment>
<evidence type="ECO:0000313" key="2">
    <source>
        <dbReference type="Proteomes" id="UP000637423"/>
    </source>
</evidence>
<sequence length="136" mass="15781">MNSTANDSDEHQWNPDLLNQIPEDFPYPKQTPGSIGGFQAKVLMTEYEGQFYISGTTPRDRWARWDRCEDLVQQLKEKCLESKAGKRAHLQEVDILDQYFERLLKTNWTSPEEAQWVIRRIAGLLSWPVPESANAL</sequence>
<dbReference type="EMBL" id="BMED01000006">
    <property type="protein sequence ID" value="GGC93485.1"/>
    <property type="molecule type" value="Genomic_DNA"/>
</dbReference>
<dbReference type="Proteomes" id="UP000637423">
    <property type="component" value="Unassembled WGS sequence"/>
</dbReference>
<reference evidence="1" key="2">
    <citation type="submission" date="2020-09" db="EMBL/GenBank/DDBJ databases">
        <authorList>
            <person name="Sun Q."/>
            <person name="Zhou Y."/>
        </authorList>
    </citation>
    <scope>NUCLEOTIDE SEQUENCE</scope>
    <source>
        <strain evidence="1">CGMCC 1.10998</strain>
    </source>
</reference>
<keyword evidence="2" id="KW-1185">Reference proteome</keyword>
<reference evidence="1" key="1">
    <citation type="journal article" date="2014" name="Int. J. Syst. Evol. Microbiol.">
        <title>Complete genome sequence of Corynebacterium casei LMG S-19264T (=DSM 44701T), isolated from a smear-ripened cheese.</title>
        <authorList>
            <consortium name="US DOE Joint Genome Institute (JGI-PGF)"/>
            <person name="Walter F."/>
            <person name="Albersmeier A."/>
            <person name="Kalinowski J."/>
            <person name="Ruckert C."/>
        </authorList>
    </citation>
    <scope>NUCLEOTIDE SEQUENCE</scope>
    <source>
        <strain evidence="1">CGMCC 1.10998</strain>
    </source>
</reference>
<proteinExistence type="predicted"/>
<name>A0A916XQV1_9BURK</name>
<accession>A0A916XQV1</accession>
<dbReference type="AlphaFoldDB" id="A0A916XQV1"/>
<organism evidence="1 2">
    <name type="scientific">Undibacterium terreum</name>
    <dbReference type="NCBI Taxonomy" id="1224302"/>
    <lineage>
        <taxon>Bacteria</taxon>
        <taxon>Pseudomonadati</taxon>
        <taxon>Pseudomonadota</taxon>
        <taxon>Betaproteobacteria</taxon>
        <taxon>Burkholderiales</taxon>
        <taxon>Oxalobacteraceae</taxon>
        <taxon>Undibacterium</taxon>
    </lineage>
</organism>
<gene>
    <name evidence="1" type="ORF">GCM10011396_45960</name>
</gene>
<dbReference type="RefSeq" id="WP_188568495.1">
    <property type="nucleotide sequence ID" value="NZ_BMED01000006.1"/>
</dbReference>
<protein>
    <submittedName>
        <fullName evidence="1">Uncharacterized protein</fullName>
    </submittedName>
</protein>